<comment type="caution">
    <text evidence="5">The sequence shown here is derived from an EMBL/GenBank/DDBJ whole genome shotgun (WGS) entry which is preliminary data.</text>
</comment>
<sequence length="399" mass="43983">MGIRSADDDEVRRIMRLAASRLLERLPELTDELVARTRDTDEAYRRMVPTDDHWQSVYEAMETGIGAILLPRPERRDLQQAERTARRRAEQGLPMDSLLRSYRVSAQVMWDGLVGVVTEEEPDSLPVLIRSATKVWNAVDRQAVAAAESYRRREAEMFGRTAERIQALLDALLEDRADAALVRSAAAALDLPELGRYAVVITRLPGRGGHADDGSRPAGLGGVRLLWRMRPDYEVAVALLHDEGVEELTEALRPHVLGCAGISPVVEGLAELAQARRLAELALRTCTGEGPEIARLEDRLPAALVVSQPELAGHLSAAVLRPVLALDPADREVLLGTLEAWLRCEGSAMRAAGQLYCHRNTVFNRIRRIEQLTGRSLARPLDIVELALALDAVRLLPAG</sequence>
<dbReference type="InterPro" id="IPR025751">
    <property type="entry name" value="RsbRD_N_dom"/>
</dbReference>
<dbReference type="InterPro" id="IPR051448">
    <property type="entry name" value="CdaR-like_regulators"/>
</dbReference>
<dbReference type="AlphaFoldDB" id="A0A171B5P9"/>
<organism evidence="5 6">
    <name type="scientific">Planomonospora sphaerica</name>
    <dbReference type="NCBI Taxonomy" id="161355"/>
    <lineage>
        <taxon>Bacteria</taxon>
        <taxon>Bacillati</taxon>
        <taxon>Actinomycetota</taxon>
        <taxon>Actinomycetes</taxon>
        <taxon>Streptosporangiales</taxon>
        <taxon>Streptosporangiaceae</taxon>
        <taxon>Planomonospora</taxon>
    </lineage>
</organism>
<dbReference type="Proteomes" id="UP000077701">
    <property type="component" value="Unassembled WGS sequence"/>
</dbReference>
<dbReference type="Pfam" id="PF14361">
    <property type="entry name" value="RsbRD_N"/>
    <property type="match status" value="1"/>
</dbReference>
<dbReference type="InterPro" id="IPR025736">
    <property type="entry name" value="PucR_C-HTH_dom"/>
</dbReference>
<feature type="domain" description="RsbT co-antagonist protein RsbRD N-terminal" evidence="3">
    <location>
        <begin position="27"/>
        <end position="164"/>
    </location>
</feature>
<protein>
    <submittedName>
        <fullName evidence="5">PucR family transcriptional regulator</fullName>
    </submittedName>
</protein>
<feature type="domain" description="CdaR GGDEF-like" evidence="4">
    <location>
        <begin position="177"/>
        <end position="285"/>
    </location>
</feature>
<dbReference type="PANTHER" id="PTHR33744:SF1">
    <property type="entry name" value="DNA-BINDING TRANSCRIPTIONAL ACTIVATOR ADER"/>
    <property type="match status" value="1"/>
</dbReference>
<dbReference type="InterPro" id="IPR042070">
    <property type="entry name" value="PucR_C-HTH_sf"/>
</dbReference>
<name>A0A171B5P9_9ACTN</name>
<dbReference type="RefSeq" id="WP_068894062.1">
    <property type="nucleotide sequence ID" value="NZ_BDCX01000001.1"/>
</dbReference>
<evidence type="ECO:0000256" key="1">
    <source>
        <dbReference type="ARBA" id="ARBA00006754"/>
    </source>
</evidence>
<evidence type="ECO:0000313" key="5">
    <source>
        <dbReference type="EMBL" id="GAT64692.1"/>
    </source>
</evidence>
<dbReference type="Pfam" id="PF17853">
    <property type="entry name" value="GGDEF_2"/>
    <property type="match status" value="1"/>
</dbReference>
<reference evidence="5 6" key="1">
    <citation type="journal article" date="2016" name="Genome Announc.">
        <title>Draft Genome Sequence of Planomonospora sphaerica JCM9374, a Rare Actinomycete.</title>
        <authorList>
            <person name="Dohra H."/>
            <person name="Suzuki T."/>
            <person name="Inoue Y."/>
            <person name="Kodani S."/>
        </authorList>
    </citation>
    <scope>NUCLEOTIDE SEQUENCE [LARGE SCALE GENOMIC DNA]</scope>
    <source>
        <strain evidence="5 6">JCM 9374</strain>
    </source>
</reference>
<gene>
    <name evidence="5" type="ORF">PS9374_00323</name>
</gene>
<feature type="domain" description="PucR C-terminal helix-turn-helix" evidence="2">
    <location>
        <begin position="334"/>
        <end position="392"/>
    </location>
</feature>
<dbReference type="OrthoDB" id="3196285at2"/>
<dbReference type="InterPro" id="IPR041522">
    <property type="entry name" value="CdaR_GGDEF"/>
</dbReference>
<accession>A0A171B5P9</accession>
<dbReference type="EMBL" id="BDCX01000001">
    <property type="protein sequence ID" value="GAT64692.1"/>
    <property type="molecule type" value="Genomic_DNA"/>
</dbReference>
<comment type="similarity">
    <text evidence="1">Belongs to the CdaR family.</text>
</comment>
<reference evidence="6" key="2">
    <citation type="submission" date="2016-04" db="EMBL/GenBank/DDBJ databases">
        <title>Planomonospora sphaerica JCM9374 whole genome shotgun sequence.</title>
        <authorList>
            <person name="Suzuki T."/>
            <person name="Dohra H."/>
            <person name="Kodani S."/>
        </authorList>
    </citation>
    <scope>NUCLEOTIDE SEQUENCE [LARGE SCALE GENOMIC DNA]</scope>
    <source>
        <strain evidence="6">JCM 9374</strain>
    </source>
</reference>
<keyword evidence="6" id="KW-1185">Reference proteome</keyword>
<evidence type="ECO:0000259" key="2">
    <source>
        <dbReference type="Pfam" id="PF13556"/>
    </source>
</evidence>
<dbReference type="Gene3D" id="1.10.10.2840">
    <property type="entry name" value="PucR C-terminal helix-turn-helix domain"/>
    <property type="match status" value="1"/>
</dbReference>
<dbReference type="PANTHER" id="PTHR33744">
    <property type="entry name" value="CARBOHYDRATE DIACID REGULATOR"/>
    <property type="match status" value="1"/>
</dbReference>
<proteinExistence type="inferred from homology"/>
<evidence type="ECO:0000313" key="6">
    <source>
        <dbReference type="Proteomes" id="UP000077701"/>
    </source>
</evidence>
<dbReference type="Pfam" id="PF13556">
    <property type="entry name" value="HTH_30"/>
    <property type="match status" value="1"/>
</dbReference>
<evidence type="ECO:0000259" key="4">
    <source>
        <dbReference type="Pfam" id="PF17853"/>
    </source>
</evidence>
<dbReference type="STRING" id="161355.PS9374_00323"/>
<evidence type="ECO:0000259" key="3">
    <source>
        <dbReference type="Pfam" id="PF14361"/>
    </source>
</evidence>